<dbReference type="Proteomes" id="UP001321486">
    <property type="component" value="Chromosome"/>
</dbReference>
<sequence length="60" mass="6525">MLAGRRVLAGHPVLTGDRVLRRGTDRDEFSLGYRGVLCRTGRRCIGVRALRNDVCGGVVA</sequence>
<keyword evidence="2" id="KW-1185">Reference proteome</keyword>
<name>A0ABN6XZ56_9MICO</name>
<proteinExistence type="predicted"/>
<gene>
    <name evidence="1" type="ORF">GCM10025867_25650</name>
</gene>
<evidence type="ECO:0000313" key="2">
    <source>
        <dbReference type="Proteomes" id="UP001321486"/>
    </source>
</evidence>
<accession>A0ABN6XZ56</accession>
<dbReference type="EMBL" id="AP027732">
    <property type="protein sequence ID" value="BDZ50324.1"/>
    <property type="molecule type" value="Genomic_DNA"/>
</dbReference>
<evidence type="ECO:0000313" key="1">
    <source>
        <dbReference type="EMBL" id="BDZ50324.1"/>
    </source>
</evidence>
<reference evidence="2" key="1">
    <citation type="journal article" date="2019" name="Int. J. Syst. Evol. Microbiol.">
        <title>The Global Catalogue of Microorganisms (GCM) 10K type strain sequencing project: providing services to taxonomists for standard genome sequencing and annotation.</title>
        <authorList>
            <consortium name="The Broad Institute Genomics Platform"/>
            <consortium name="The Broad Institute Genome Sequencing Center for Infectious Disease"/>
            <person name="Wu L."/>
            <person name="Ma J."/>
        </authorList>
    </citation>
    <scope>NUCLEOTIDE SEQUENCE [LARGE SCALE GENOMIC DNA]</scope>
    <source>
        <strain evidence="2">NBRC 108728</strain>
    </source>
</reference>
<protein>
    <submittedName>
        <fullName evidence="1">Uncharacterized protein</fullName>
    </submittedName>
</protein>
<organism evidence="1 2">
    <name type="scientific">Frondihabitans sucicola</name>
    <dbReference type="NCBI Taxonomy" id="1268041"/>
    <lineage>
        <taxon>Bacteria</taxon>
        <taxon>Bacillati</taxon>
        <taxon>Actinomycetota</taxon>
        <taxon>Actinomycetes</taxon>
        <taxon>Micrococcales</taxon>
        <taxon>Microbacteriaceae</taxon>
        <taxon>Frondihabitans</taxon>
    </lineage>
</organism>